<protein>
    <submittedName>
        <fullName evidence="1">Uncharacterized protein</fullName>
    </submittedName>
</protein>
<reference evidence="1" key="1">
    <citation type="submission" date="2018-06" db="EMBL/GenBank/DDBJ databases">
        <authorList>
            <person name="Zhirakovskaya E."/>
        </authorList>
    </citation>
    <scope>NUCLEOTIDE SEQUENCE</scope>
</reference>
<name>A0A3B0WAA5_9ZZZZ</name>
<gene>
    <name evidence="1" type="ORF">MNBD_GAMMA03-15</name>
</gene>
<accession>A0A3B0WAA5</accession>
<evidence type="ECO:0000313" key="1">
    <source>
        <dbReference type="EMBL" id="VAW49263.1"/>
    </source>
</evidence>
<dbReference type="AlphaFoldDB" id="A0A3B0WAA5"/>
<dbReference type="EMBL" id="UOFC01000269">
    <property type="protein sequence ID" value="VAW49263.1"/>
    <property type="molecule type" value="Genomic_DNA"/>
</dbReference>
<dbReference type="InterPro" id="IPR029044">
    <property type="entry name" value="Nucleotide-diphossugar_trans"/>
</dbReference>
<dbReference type="Gene3D" id="3.90.550.10">
    <property type="entry name" value="Spore Coat Polysaccharide Biosynthesis Protein SpsA, Chain A"/>
    <property type="match status" value="1"/>
</dbReference>
<dbReference type="SUPFAM" id="SSF53448">
    <property type="entry name" value="Nucleotide-diphospho-sugar transferases"/>
    <property type="match status" value="1"/>
</dbReference>
<organism evidence="1">
    <name type="scientific">hydrothermal vent metagenome</name>
    <dbReference type="NCBI Taxonomy" id="652676"/>
    <lineage>
        <taxon>unclassified sequences</taxon>
        <taxon>metagenomes</taxon>
        <taxon>ecological metagenomes</taxon>
    </lineage>
</organism>
<sequence>MKKQIAIIFCVEKGLLEDRAKLFVESFKRFAFTGSVQLTAFSPRDRFYPSAETELFFQDNGVLHIKNNLNTEYLDYPIANKVLACEYVEKHYPEFETLIFVDTDTIFFNSLDSNFLKQKNKLYLRPVDNKGPGSEGLNDKNDLFWQEVYALFDMDLPNANIVTTVRPNKIRPYYNAGFIWANGLPGFFSQWKKDFIKLVDSGLRPFGYQSRDNTDFRCLDQVALAVTAQRYKDSIAILPQTYNYPIPFRPILKDRENHPKFNELVHIHYHKWFAHPGFLDHVTTDDEKRSEQYLWLKEHLPLLPEIGGEFKC</sequence>
<proteinExistence type="predicted"/>